<dbReference type="PANTHER" id="PTHR47627">
    <property type="entry name" value="RUBREDOXIN"/>
    <property type="match status" value="1"/>
</dbReference>
<evidence type="ECO:0000256" key="8">
    <source>
        <dbReference type="ARBA" id="ARBA00023004"/>
    </source>
</evidence>
<dbReference type="InterPro" id="IPR050526">
    <property type="entry name" value="Rubredoxin_ET"/>
</dbReference>
<feature type="domain" description="Rubredoxin-like" evidence="9">
    <location>
        <begin position="5"/>
        <end position="57"/>
    </location>
</feature>
<dbReference type="EMBL" id="VKKU01000002">
    <property type="protein sequence ID" value="TSB02332.1"/>
    <property type="molecule type" value="Genomic_DNA"/>
</dbReference>
<dbReference type="OrthoDB" id="9808980at2"/>
<keyword evidence="8" id="KW-0408">Iron</keyword>
<evidence type="ECO:0000313" key="11">
    <source>
        <dbReference type="Proteomes" id="UP000320160"/>
    </source>
</evidence>
<dbReference type="InterPro" id="IPR024934">
    <property type="entry name" value="Rubredoxin-like_dom"/>
</dbReference>
<evidence type="ECO:0000256" key="6">
    <source>
        <dbReference type="ARBA" id="ARBA00022723"/>
    </source>
</evidence>
<sequence>MSNSSRKWRCRSCGYIYDEALGLPEDGIAPGTPFETIPEDLFYCPDCGTEKQDFELVDY</sequence>
<accession>A0A553WCG4</accession>
<reference evidence="10 11" key="1">
    <citation type="submission" date="2019-07" db="EMBL/GenBank/DDBJ databases">
        <authorList>
            <person name="Park M."/>
        </authorList>
    </citation>
    <scope>NUCLEOTIDE SEQUENCE [LARGE SCALE GENOMIC DNA]</scope>
    <source>
        <strain evidence="10 11">KCTC32445</strain>
    </source>
</reference>
<dbReference type="Gene3D" id="2.20.28.10">
    <property type="match status" value="1"/>
</dbReference>
<evidence type="ECO:0000259" key="9">
    <source>
        <dbReference type="PROSITE" id="PS50903"/>
    </source>
</evidence>
<evidence type="ECO:0000256" key="3">
    <source>
        <dbReference type="ARBA" id="ARBA00004933"/>
    </source>
</evidence>
<dbReference type="SUPFAM" id="SSF57802">
    <property type="entry name" value="Rubredoxin-like"/>
    <property type="match status" value="1"/>
</dbReference>
<dbReference type="Pfam" id="PF00301">
    <property type="entry name" value="Rubredoxin"/>
    <property type="match status" value="1"/>
</dbReference>
<dbReference type="PROSITE" id="PS50903">
    <property type="entry name" value="RUBREDOXIN_LIKE"/>
    <property type="match status" value="1"/>
</dbReference>
<keyword evidence="11" id="KW-1185">Reference proteome</keyword>
<dbReference type="GO" id="GO:0005506">
    <property type="term" value="F:iron ion binding"/>
    <property type="evidence" value="ECO:0007669"/>
    <property type="project" value="InterPro"/>
</dbReference>
<dbReference type="CDD" id="cd00730">
    <property type="entry name" value="rubredoxin"/>
    <property type="match status" value="1"/>
</dbReference>
<evidence type="ECO:0000256" key="1">
    <source>
        <dbReference type="ARBA" id="ARBA00001965"/>
    </source>
</evidence>
<keyword evidence="7" id="KW-0249">Electron transport</keyword>
<evidence type="ECO:0000256" key="5">
    <source>
        <dbReference type="ARBA" id="ARBA00022448"/>
    </source>
</evidence>
<keyword evidence="6" id="KW-0479">Metal-binding</keyword>
<proteinExistence type="inferred from homology"/>
<dbReference type="Proteomes" id="UP000320160">
    <property type="component" value="Unassembled WGS sequence"/>
</dbReference>
<evidence type="ECO:0000256" key="4">
    <source>
        <dbReference type="ARBA" id="ARBA00005337"/>
    </source>
</evidence>
<keyword evidence="5" id="KW-0813">Transport</keyword>
<dbReference type="RefSeq" id="WP_143777550.1">
    <property type="nucleotide sequence ID" value="NZ_VKKU01000002.1"/>
</dbReference>
<dbReference type="PANTHER" id="PTHR47627:SF1">
    <property type="entry name" value="RUBREDOXIN-1-RELATED"/>
    <property type="match status" value="1"/>
</dbReference>
<evidence type="ECO:0000256" key="7">
    <source>
        <dbReference type="ARBA" id="ARBA00022982"/>
    </source>
</evidence>
<evidence type="ECO:0000256" key="2">
    <source>
        <dbReference type="ARBA" id="ARBA00002792"/>
    </source>
</evidence>
<comment type="caution">
    <text evidence="10">The sequence shown here is derived from an EMBL/GenBank/DDBJ whole genome shotgun (WGS) entry which is preliminary data.</text>
</comment>
<dbReference type="GO" id="GO:0009055">
    <property type="term" value="F:electron transfer activity"/>
    <property type="evidence" value="ECO:0007669"/>
    <property type="project" value="TreeGrafter"/>
</dbReference>
<dbReference type="GO" id="GO:0043448">
    <property type="term" value="P:alkane catabolic process"/>
    <property type="evidence" value="ECO:0007669"/>
    <property type="project" value="TreeGrafter"/>
</dbReference>
<protein>
    <submittedName>
        <fullName evidence="10">Rubredoxin</fullName>
    </submittedName>
</protein>
<gene>
    <name evidence="10" type="ORF">FOM92_14650</name>
</gene>
<dbReference type="AlphaFoldDB" id="A0A553WCG4"/>
<comment type="similarity">
    <text evidence="4">Belongs to the rubredoxin family.</text>
</comment>
<organism evidence="10 11">
    <name type="scientific">Sphingorhabdus contaminans</name>
    <dbReference type="NCBI Taxonomy" id="1343899"/>
    <lineage>
        <taxon>Bacteria</taxon>
        <taxon>Pseudomonadati</taxon>
        <taxon>Pseudomonadota</taxon>
        <taxon>Alphaproteobacteria</taxon>
        <taxon>Sphingomonadales</taxon>
        <taxon>Sphingomonadaceae</taxon>
        <taxon>Sphingorhabdus</taxon>
    </lineage>
</organism>
<evidence type="ECO:0000313" key="10">
    <source>
        <dbReference type="EMBL" id="TSB02332.1"/>
    </source>
</evidence>
<comment type="pathway">
    <text evidence="3">Hydrocarbon metabolism; alkane degradation.</text>
</comment>
<dbReference type="InterPro" id="IPR024935">
    <property type="entry name" value="Rubredoxin_dom"/>
</dbReference>
<comment type="cofactor">
    <cofactor evidence="1">
        <name>Fe(3+)</name>
        <dbReference type="ChEBI" id="CHEBI:29034"/>
    </cofactor>
</comment>
<dbReference type="FunFam" id="2.20.28.10:FF:000001">
    <property type="entry name" value="Rubredoxin"/>
    <property type="match status" value="1"/>
</dbReference>
<comment type="function">
    <text evidence="2">Involved in the hydrocarbon hydroxylating system, which transfers electrons from NADH to rubredoxin reductase and then through rubredoxin to alkane 1 monooxygenase.</text>
</comment>
<name>A0A553WCG4_9SPHN</name>